<dbReference type="Proteomes" id="UP000250079">
    <property type="component" value="Chromosome"/>
</dbReference>
<evidence type="ECO:0000313" key="4">
    <source>
        <dbReference type="Proteomes" id="UP000250079"/>
    </source>
</evidence>
<dbReference type="PANTHER" id="PTHR32097">
    <property type="entry name" value="CAMP-BINDING PROTEIN 1-RELATED"/>
    <property type="match status" value="1"/>
</dbReference>
<feature type="domain" description="TerD" evidence="2">
    <location>
        <begin position="1"/>
        <end position="182"/>
    </location>
</feature>
<gene>
    <name evidence="3" type="primary">yceC</name>
    <name evidence="3" type="ORF">IMCC3135_03065</name>
</gene>
<keyword evidence="4" id="KW-1185">Reference proteome</keyword>
<organism evidence="3 4">
    <name type="scientific">Granulosicoccus antarcticus IMCC3135</name>
    <dbReference type="NCBI Taxonomy" id="1192854"/>
    <lineage>
        <taxon>Bacteria</taxon>
        <taxon>Pseudomonadati</taxon>
        <taxon>Pseudomonadota</taxon>
        <taxon>Gammaproteobacteria</taxon>
        <taxon>Chromatiales</taxon>
        <taxon>Granulosicoccaceae</taxon>
        <taxon>Granulosicoccus</taxon>
    </lineage>
</organism>
<dbReference type="PANTHER" id="PTHR32097:SF17">
    <property type="entry name" value="CAMP-BINDING PROTEIN 1-RELATED"/>
    <property type="match status" value="1"/>
</dbReference>
<name>A0A2Z2NHD9_9GAMM</name>
<evidence type="ECO:0000313" key="3">
    <source>
        <dbReference type="EMBL" id="ASJ70726.1"/>
    </source>
</evidence>
<sequence>MSISLTKGQTVSLEKDSGLSKVFMGCGWDPAQPKKKGFLSGLLGGGGADEIDLDASVIVFDAAKKQIDLIWFQQLKGKDGSIQHSGDNLTGEGEGDDEKIHVDLKALSSEAKYLVFTVNSFRGQTFDEVDNAFARLVDQDKNTEICRYTLNEKGKHTGVVMASMEKTSSGWQLTAHGTPTNGRTAEDLAGAALAVI</sequence>
<dbReference type="AlphaFoldDB" id="A0A2Z2NHD9"/>
<dbReference type="CDD" id="cd06974">
    <property type="entry name" value="TerD_like"/>
    <property type="match status" value="1"/>
</dbReference>
<proteinExistence type="predicted"/>
<dbReference type="EMBL" id="CP018632">
    <property type="protein sequence ID" value="ASJ70726.1"/>
    <property type="molecule type" value="Genomic_DNA"/>
</dbReference>
<dbReference type="Gene3D" id="2.60.60.30">
    <property type="entry name" value="sav2460 like domains"/>
    <property type="match status" value="1"/>
</dbReference>
<evidence type="ECO:0000256" key="1">
    <source>
        <dbReference type="ARBA" id="ARBA00022686"/>
    </source>
</evidence>
<protein>
    <submittedName>
        <fullName evidence="3">Stress response protein SCP2</fullName>
    </submittedName>
</protein>
<dbReference type="Pfam" id="PF02342">
    <property type="entry name" value="TerD"/>
    <property type="match status" value="1"/>
</dbReference>
<reference evidence="3 4" key="1">
    <citation type="submission" date="2016-12" db="EMBL/GenBank/DDBJ databases">
        <authorList>
            <person name="Song W.-J."/>
            <person name="Kurnit D.M."/>
        </authorList>
    </citation>
    <scope>NUCLEOTIDE SEQUENCE [LARGE SCALE GENOMIC DNA]</scope>
    <source>
        <strain evidence="3 4">IMCC3135</strain>
    </source>
</reference>
<dbReference type="GO" id="GO:0046690">
    <property type="term" value="P:response to tellurium ion"/>
    <property type="evidence" value="ECO:0007669"/>
    <property type="project" value="UniProtKB-KW"/>
</dbReference>
<keyword evidence="1" id="KW-0778">Tellurium resistance</keyword>
<dbReference type="InterPro" id="IPR003325">
    <property type="entry name" value="TerD"/>
</dbReference>
<evidence type="ECO:0000259" key="2">
    <source>
        <dbReference type="Pfam" id="PF02342"/>
    </source>
</evidence>
<dbReference type="OrthoDB" id="570928at2"/>
<dbReference type="KEGG" id="gai:IMCC3135_03065"/>
<dbReference type="InterPro" id="IPR051324">
    <property type="entry name" value="Stress/Tellurium_Resist"/>
</dbReference>
<accession>A0A2Z2NHD9</accession>
<dbReference type="RefSeq" id="WP_088916241.1">
    <property type="nucleotide sequence ID" value="NZ_CP018632.1"/>
</dbReference>